<protein>
    <submittedName>
        <fullName evidence="2">Uncharacterized protein</fullName>
    </submittedName>
</protein>
<organism evidence="2 3">
    <name type="scientific">Trifolium pratense</name>
    <name type="common">Red clover</name>
    <dbReference type="NCBI Taxonomy" id="57577"/>
    <lineage>
        <taxon>Eukaryota</taxon>
        <taxon>Viridiplantae</taxon>
        <taxon>Streptophyta</taxon>
        <taxon>Embryophyta</taxon>
        <taxon>Tracheophyta</taxon>
        <taxon>Spermatophyta</taxon>
        <taxon>Magnoliopsida</taxon>
        <taxon>eudicotyledons</taxon>
        <taxon>Gunneridae</taxon>
        <taxon>Pentapetalae</taxon>
        <taxon>rosids</taxon>
        <taxon>fabids</taxon>
        <taxon>Fabales</taxon>
        <taxon>Fabaceae</taxon>
        <taxon>Papilionoideae</taxon>
        <taxon>50 kb inversion clade</taxon>
        <taxon>NPAAA clade</taxon>
        <taxon>Hologalegina</taxon>
        <taxon>IRL clade</taxon>
        <taxon>Trifolieae</taxon>
        <taxon>Trifolium</taxon>
    </lineage>
</organism>
<proteinExistence type="predicted"/>
<reference evidence="2 3" key="2">
    <citation type="journal article" date="2017" name="Front. Plant Sci.">
        <title>Gene Classification and Mining of Molecular Markers Useful in Red Clover (Trifolium pratense) Breeding.</title>
        <authorList>
            <person name="Istvanek J."/>
            <person name="Dluhosova J."/>
            <person name="Dluhos P."/>
            <person name="Patkova L."/>
            <person name="Nedelnik J."/>
            <person name="Repkova J."/>
        </authorList>
    </citation>
    <scope>NUCLEOTIDE SEQUENCE [LARGE SCALE GENOMIC DNA]</scope>
    <source>
        <strain evidence="3">cv. Tatra</strain>
        <tissue evidence="2">Young leaves</tissue>
    </source>
</reference>
<evidence type="ECO:0000313" key="3">
    <source>
        <dbReference type="Proteomes" id="UP000236291"/>
    </source>
</evidence>
<dbReference type="Proteomes" id="UP000236291">
    <property type="component" value="Unassembled WGS sequence"/>
</dbReference>
<feature type="compositionally biased region" description="Basic and acidic residues" evidence="1">
    <location>
        <begin position="43"/>
        <end position="52"/>
    </location>
</feature>
<name>A0A2K3JMA7_TRIPR</name>
<feature type="compositionally biased region" description="Polar residues" evidence="1">
    <location>
        <begin position="26"/>
        <end position="40"/>
    </location>
</feature>
<dbReference type="AlphaFoldDB" id="A0A2K3JMA7"/>
<evidence type="ECO:0000256" key="1">
    <source>
        <dbReference type="SAM" id="MobiDB-lite"/>
    </source>
</evidence>
<dbReference type="EMBL" id="ASHM01070497">
    <property type="protein sequence ID" value="PNX55159.1"/>
    <property type="molecule type" value="Genomic_DNA"/>
</dbReference>
<accession>A0A2K3JMA7</accession>
<reference evidence="2 3" key="1">
    <citation type="journal article" date="2014" name="Am. J. Bot.">
        <title>Genome assembly and annotation for red clover (Trifolium pratense; Fabaceae).</title>
        <authorList>
            <person name="Istvanek J."/>
            <person name="Jaros M."/>
            <person name="Krenek A."/>
            <person name="Repkova J."/>
        </authorList>
    </citation>
    <scope>NUCLEOTIDE SEQUENCE [LARGE SCALE GENOMIC DNA]</scope>
    <source>
        <strain evidence="3">cv. Tatra</strain>
        <tissue evidence="2">Young leaves</tissue>
    </source>
</reference>
<feature type="region of interest" description="Disordered" evidence="1">
    <location>
        <begin position="26"/>
        <end position="52"/>
    </location>
</feature>
<evidence type="ECO:0000313" key="2">
    <source>
        <dbReference type="EMBL" id="PNX55159.1"/>
    </source>
</evidence>
<feature type="non-terminal residue" evidence="2">
    <location>
        <position position="52"/>
    </location>
</feature>
<sequence length="52" mass="5536">MFFFLTLKKCAYVLKQPILVVPTDASASGTNEQTVSTNGEAVSAEKDKGKAT</sequence>
<gene>
    <name evidence="2" type="ORF">L195_g048785</name>
</gene>
<comment type="caution">
    <text evidence="2">The sequence shown here is derived from an EMBL/GenBank/DDBJ whole genome shotgun (WGS) entry which is preliminary data.</text>
</comment>